<dbReference type="Proteomes" id="UP000054783">
    <property type="component" value="Unassembled WGS sequence"/>
</dbReference>
<sequence length="67" mass="7705">MPVITGMNSERYLYTIYSKSAYYWLNNAIVEAGAEVERKRLSQNSLLLDDDLEQKLAYTVAEGLQEK</sequence>
<accession>A0A0V0Z9J4</accession>
<protein>
    <submittedName>
        <fullName evidence="1">Uncharacterized protein</fullName>
    </submittedName>
</protein>
<comment type="caution">
    <text evidence="1">The sequence shown here is derived from an EMBL/GenBank/DDBJ whole genome shotgun (WGS) entry which is preliminary data.</text>
</comment>
<proteinExistence type="predicted"/>
<name>A0A0V0Z9J4_9BILA</name>
<dbReference type="AlphaFoldDB" id="A0A0V0Z9J4"/>
<dbReference type="EMBL" id="JYDQ01000282">
    <property type="protein sequence ID" value="KRY09253.1"/>
    <property type="molecule type" value="Genomic_DNA"/>
</dbReference>
<evidence type="ECO:0000313" key="2">
    <source>
        <dbReference type="Proteomes" id="UP000054783"/>
    </source>
</evidence>
<gene>
    <name evidence="1" type="ORF">T12_12580</name>
</gene>
<keyword evidence="2" id="KW-1185">Reference proteome</keyword>
<evidence type="ECO:0000313" key="1">
    <source>
        <dbReference type="EMBL" id="KRY09253.1"/>
    </source>
</evidence>
<organism evidence="1 2">
    <name type="scientific">Trichinella patagoniensis</name>
    <dbReference type="NCBI Taxonomy" id="990121"/>
    <lineage>
        <taxon>Eukaryota</taxon>
        <taxon>Metazoa</taxon>
        <taxon>Ecdysozoa</taxon>
        <taxon>Nematoda</taxon>
        <taxon>Enoplea</taxon>
        <taxon>Dorylaimia</taxon>
        <taxon>Trichinellida</taxon>
        <taxon>Trichinellidae</taxon>
        <taxon>Trichinella</taxon>
    </lineage>
</organism>
<reference evidence="1 2" key="1">
    <citation type="submission" date="2015-01" db="EMBL/GenBank/DDBJ databases">
        <title>Evolution of Trichinella species and genotypes.</title>
        <authorList>
            <person name="Korhonen P.K."/>
            <person name="Edoardo P."/>
            <person name="Giuseppe L.R."/>
            <person name="Gasser R.B."/>
        </authorList>
    </citation>
    <scope>NUCLEOTIDE SEQUENCE [LARGE SCALE GENOMIC DNA]</scope>
    <source>
        <strain evidence="1">ISS2496</strain>
    </source>
</reference>